<dbReference type="PANTHER" id="PTHR37393:SF1">
    <property type="entry name" value="AT-RICH INTERACTIVE DOMAIN-CONTAINING PROTEIN 1A-LIKE"/>
    <property type="match status" value="1"/>
</dbReference>
<name>A0A5P1FER9_ASPOF</name>
<reference evidence="3" key="1">
    <citation type="journal article" date="2017" name="Nat. Commun.">
        <title>The asparagus genome sheds light on the origin and evolution of a young Y chromosome.</title>
        <authorList>
            <person name="Harkess A."/>
            <person name="Zhou J."/>
            <person name="Xu C."/>
            <person name="Bowers J.E."/>
            <person name="Van der Hulst R."/>
            <person name="Ayyampalayam S."/>
            <person name="Mercati F."/>
            <person name="Riccardi P."/>
            <person name="McKain M.R."/>
            <person name="Kakrana A."/>
            <person name="Tang H."/>
            <person name="Ray J."/>
            <person name="Groenendijk J."/>
            <person name="Arikit S."/>
            <person name="Mathioni S.M."/>
            <person name="Nakano M."/>
            <person name="Shan H."/>
            <person name="Telgmann-Rauber A."/>
            <person name="Kanno A."/>
            <person name="Yue Z."/>
            <person name="Chen H."/>
            <person name="Li W."/>
            <person name="Chen Y."/>
            <person name="Xu X."/>
            <person name="Zhang Y."/>
            <person name="Luo S."/>
            <person name="Chen H."/>
            <person name="Gao J."/>
            <person name="Mao Z."/>
            <person name="Pires J.C."/>
            <person name="Luo M."/>
            <person name="Kudrna D."/>
            <person name="Wing R.A."/>
            <person name="Meyers B.C."/>
            <person name="Yi K."/>
            <person name="Kong H."/>
            <person name="Lavrijsen P."/>
            <person name="Sunseri F."/>
            <person name="Falavigna A."/>
            <person name="Ye Y."/>
            <person name="Leebens-Mack J.H."/>
            <person name="Chen G."/>
        </authorList>
    </citation>
    <scope>NUCLEOTIDE SEQUENCE [LARGE SCALE GENOMIC DNA]</scope>
    <source>
        <strain evidence="3">cv. DH0086</strain>
    </source>
</reference>
<gene>
    <name evidence="2" type="ORF">A4U43_C02F550</name>
</gene>
<evidence type="ECO:0000313" key="3">
    <source>
        <dbReference type="Proteomes" id="UP000243459"/>
    </source>
</evidence>
<feature type="region of interest" description="Disordered" evidence="1">
    <location>
        <begin position="119"/>
        <end position="143"/>
    </location>
</feature>
<dbReference type="AlphaFoldDB" id="A0A5P1FER9"/>
<dbReference type="EMBL" id="CM007382">
    <property type="protein sequence ID" value="ONK76858.1"/>
    <property type="molecule type" value="Genomic_DNA"/>
</dbReference>
<dbReference type="OMA" id="CRIDYEN"/>
<dbReference type="SUPFAM" id="SSF57667">
    <property type="entry name" value="beta-beta-alpha zinc fingers"/>
    <property type="match status" value="1"/>
</dbReference>
<proteinExistence type="predicted"/>
<evidence type="ECO:0000256" key="1">
    <source>
        <dbReference type="SAM" id="MobiDB-lite"/>
    </source>
</evidence>
<sequence>MPSGEVGSQKMPSFLRSGGFHCPLDVSETSESGNLHPPLCTGDPGSGRFISASREDDSDSFEQSRKRKAVSTIRCLICRIDYENEEALELHCQSREHQKMCMDMVLRIQEGNVEKHRYPENATSFDDGNKSRKGSFKKCAIRK</sequence>
<protein>
    <submittedName>
        <fullName evidence="2">Uncharacterized protein</fullName>
    </submittedName>
</protein>
<feature type="region of interest" description="Disordered" evidence="1">
    <location>
        <begin position="25"/>
        <end position="64"/>
    </location>
</feature>
<dbReference type="Gramene" id="ONK76858">
    <property type="protein sequence ID" value="ONK76858"/>
    <property type="gene ID" value="A4U43_C02F550"/>
</dbReference>
<dbReference type="PANTHER" id="PTHR37393">
    <property type="entry name" value="AT-RICH INTERACTIVE DOMAIN-CONTAINING PROTEIN 1A-LIKE"/>
    <property type="match status" value="1"/>
</dbReference>
<dbReference type="Proteomes" id="UP000243459">
    <property type="component" value="Chromosome 2"/>
</dbReference>
<feature type="compositionally biased region" description="Basic residues" evidence="1">
    <location>
        <begin position="131"/>
        <end position="143"/>
    </location>
</feature>
<evidence type="ECO:0000313" key="2">
    <source>
        <dbReference type="EMBL" id="ONK76858.1"/>
    </source>
</evidence>
<accession>A0A5P1FER9</accession>
<dbReference type="InterPro" id="IPR036236">
    <property type="entry name" value="Znf_C2H2_sf"/>
</dbReference>
<keyword evidence="3" id="KW-1185">Reference proteome</keyword>
<organism evidence="2 3">
    <name type="scientific">Asparagus officinalis</name>
    <name type="common">Garden asparagus</name>
    <dbReference type="NCBI Taxonomy" id="4686"/>
    <lineage>
        <taxon>Eukaryota</taxon>
        <taxon>Viridiplantae</taxon>
        <taxon>Streptophyta</taxon>
        <taxon>Embryophyta</taxon>
        <taxon>Tracheophyta</taxon>
        <taxon>Spermatophyta</taxon>
        <taxon>Magnoliopsida</taxon>
        <taxon>Liliopsida</taxon>
        <taxon>Asparagales</taxon>
        <taxon>Asparagaceae</taxon>
        <taxon>Asparagoideae</taxon>
        <taxon>Asparagus</taxon>
    </lineage>
</organism>